<dbReference type="SUPFAM" id="SSF46894">
    <property type="entry name" value="C-terminal effector domain of the bipartite response regulators"/>
    <property type="match status" value="1"/>
</dbReference>
<dbReference type="GO" id="GO:0006355">
    <property type="term" value="P:regulation of DNA-templated transcription"/>
    <property type="evidence" value="ECO:0007669"/>
    <property type="project" value="InterPro"/>
</dbReference>
<dbReference type="RefSeq" id="WP_049667233.1">
    <property type="nucleotide sequence ID" value="NZ_LFXJ01000006.1"/>
</dbReference>
<organism evidence="9 10">
    <name type="scientific">Lysinibacillus xylanilyticus</name>
    <dbReference type="NCBI Taxonomy" id="582475"/>
    <lineage>
        <taxon>Bacteria</taxon>
        <taxon>Bacillati</taxon>
        <taxon>Bacillota</taxon>
        <taxon>Bacilli</taxon>
        <taxon>Bacillales</taxon>
        <taxon>Bacillaceae</taxon>
        <taxon>Lysinibacillus</taxon>
    </lineage>
</organism>
<gene>
    <name evidence="9" type="ORF">ACZ11_14330</name>
</gene>
<accession>A0A0K9F877</accession>
<name>A0A0K9F877_9BACI</name>
<evidence type="ECO:0000259" key="8">
    <source>
        <dbReference type="PROSITE" id="PS50110"/>
    </source>
</evidence>
<evidence type="ECO:0000256" key="4">
    <source>
        <dbReference type="ARBA" id="ARBA00023125"/>
    </source>
</evidence>
<dbReference type="Proteomes" id="UP000037326">
    <property type="component" value="Unassembled WGS sequence"/>
</dbReference>
<evidence type="ECO:0000256" key="5">
    <source>
        <dbReference type="ARBA" id="ARBA00023163"/>
    </source>
</evidence>
<dbReference type="InterPro" id="IPR011006">
    <property type="entry name" value="CheY-like_superfamily"/>
</dbReference>
<dbReference type="Pfam" id="PF00196">
    <property type="entry name" value="GerE"/>
    <property type="match status" value="1"/>
</dbReference>
<keyword evidence="5" id="KW-0804">Transcription</keyword>
<dbReference type="GO" id="GO:0005737">
    <property type="term" value="C:cytoplasm"/>
    <property type="evidence" value="ECO:0007669"/>
    <property type="project" value="UniProtKB-SubCell"/>
</dbReference>
<evidence type="ECO:0000256" key="3">
    <source>
        <dbReference type="ARBA" id="ARBA00023015"/>
    </source>
</evidence>
<feature type="domain" description="Response regulatory" evidence="8">
    <location>
        <begin position="3"/>
        <end position="120"/>
    </location>
</feature>
<dbReference type="GO" id="GO:0003677">
    <property type="term" value="F:DNA binding"/>
    <property type="evidence" value="ECO:0007669"/>
    <property type="project" value="UniProtKB-KW"/>
</dbReference>
<proteinExistence type="predicted"/>
<dbReference type="PROSITE" id="PS50110">
    <property type="entry name" value="RESPONSE_REGULATORY"/>
    <property type="match status" value="1"/>
</dbReference>
<dbReference type="OrthoDB" id="9780153at2"/>
<dbReference type="CDD" id="cd06170">
    <property type="entry name" value="LuxR_C_like"/>
    <property type="match status" value="1"/>
</dbReference>
<dbReference type="Pfam" id="PF00072">
    <property type="entry name" value="Response_reg"/>
    <property type="match status" value="1"/>
</dbReference>
<dbReference type="PATRIC" id="fig|582475.4.peg.4950"/>
<keyword evidence="4" id="KW-0238">DNA-binding</keyword>
<dbReference type="EMBL" id="LFXJ01000006">
    <property type="protein sequence ID" value="KMY30809.1"/>
    <property type="molecule type" value="Genomic_DNA"/>
</dbReference>
<dbReference type="InterPro" id="IPR039420">
    <property type="entry name" value="WalR-like"/>
</dbReference>
<dbReference type="PANTHER" id="PTHR43214:SF43">
    <property type="entry name" value="TWO-COMPONENT RESPONSE REGULATOR"/>
    <property type="match status" value="1"/>
</dbReference>
<evidence type="ECO:0000313" key="10">
    <source>
        <dbReference type="Proteomes" id="UP000037326"/>
    </source>
</evidence>
<dbReference type="SMART" id="SM00421">
    <property type="entry name" value="HTH_LUXR"/>
    <property type="match status" value="1"/>
</dbReference>
<feature type="modified residue" description="4-aspartylphosphate" evidence="6">
    <location>
        <position position="54"/>
    </location>
</feature>
<dbReference type="GO" id="GO:0000160">
    <property type="term" value="P:phosphorelay signal transduction system"/>
    <property type="evidence" value="ECO:0007669"/>
    <property type="project" value="InterPro"/>
</dbReference>
<dbReference type="PANTHER" id="PTHR43214">
    <property type="entry name" value="TWO-COMPONENT RESPONSE REGULATOR"/>
    <property type="match status" value="1"/>
</dbReference>
<dbReference type="PROSITE" id="PS00622">
    <property type="entry name" value="HTH_LUXR_1"/>
    <property type="match status" value="1"/>
</dbReference>
<dbReference type="AlphaFoldDB" id="A0A0K9F877"/>
<evidence type="ECO:0000256" key="6">
    <source>
        <dbReference type="PROSITE-ProRule" id="PRU00169"/>
    </source>
</evidence>
<comment type="caution">
    <text evidence="9">The sequence shown here is derived from an EMBL/GenBank/DDBJ whole genome shotgun (WGS) entry which is preliminary data.</text>
</comment>
<dbReference type="InterPro" id="IPR000792">
    <property type="entry name" value="Tscrpt_reg_LuxR_C"/>
</dbReference>
<comment type="subcellular location">
    <subcellularLocation>
        <location evidence="1">Cytoplasm</location>
    </subcellularLocation>
</comment>
<dbReference type="PRINTS" id="PR00038">
    <property type="entry name" value="HTHLUXR"/>
</dbReference>
<dbReference type="SUPFAM" id="SSF52172">
    <property type="entry name" value="CheY-like"/>
    <property type="match status" value="1"/>
</dbReference>
<dbReference type="InterPro" id="IPR058245">
    <property type="entry name" value="NreC/VraR/RcsB-like_REC"/>
</dbReference>
<evidence type="ECO:0000256" key="2">
    <source>
        <dbReference type="ARBA" id="ARBA00022553"/>
    </source>
</evidence>
<dbReference type="PROSITE" id="PS50043">
    <property type="entry name" value="HTH_LUXR_2"/>
    <property type="match status" value="1"/>
</dbReference>
<dbReference type="InterPro" id="IPR016032">
    <property type="entry name" value="Sig_transdc_resp-reg_C-effctor"/>
</dbReference>
<sequence length="210" mass="23523">MIRVLVVDDHVLIRKGIVLLLENYLDIEVVGEAGDGAEAITQAISLNPDVVLMDVSIPNGLDGFTATQEIHKQMPNVKIIMLTMHNEVAYIQKAIAVEAHGYILKNSQGGILYEAIHAVYSGRVYYNVGIPQEQMDKLFEHKGHEDQCILTVREQEIMRLTVLGYTNIQIAGQLYISSKTVENHKSNIMQKLDLSNKAELIQYGLANNYM</sequence>
<dbReference type="InterPro" id="IPR001789">
    <property type="entry name" value="Sig_transdc_resp-reg_receiver"/>
</dbReference>
<reference evidence="10" key="1">
    <citation type="submission" date="2015-07" db="EMBL/GenBank/DDBJ databases">
        <authorList>
            <consortium name="Consortium for Microbial Forensics and Genomics (microFORGE)"/>
            <person name="Knight B.M."/>
            <person name="Roberts D.P."/>
            <person name="Lin D."/>
            <person name="Hari K."/>
            <person name="Fletcher J."/>
            <person name="Melcher U."/>
            <person name="Blagden T."/>
            <person name="Winegar R.A."/>
        </authorList>
    </citation>
    <scope>NUCLEOTIDE SEQUENCE [LARGE SCALE GENOMIC DNA]</scope>
    <source>
        <strain evidence="10">DSM 23493</strain>
    </source>
</reference>
<evidence type="ECO:0000256" key="1">
    <source>
        <dbReference type="ARBA" id="ARBA00004496"/>
    </source>
</evidence>
<evidence type="ECO:0000259" key="7">
    <source>
        <dbReference type="PROSITE" id="PS50043"/>
    </source>
</evidence>
<dbReference type="CDD" id="cd17535">
    <property type="entry name" value="REC_NarL-like"/>
    <property type="match status" value="1"/>
</dbReference>
<dbReference type="SMART" id="SM00448">
    <property type="entry name" value="REC"/>
    <property type="match status" value="1"/>
</dbReference>
<keyword evidence="2 6" id="KW-0597">Phosphoprotein</keyword>
<protein>
    <submittedName>
        <fullName evidence="9">Chemotaxis protein CheY</fullName>
    </submittedName>
</protein>
<keyword evidence="3" id="KW-0805">Transcription regulation</keyword>
<dbReference type="GeneID" id="96599407"/>
<dbReference type="Gene3D" id="3.40.50.2300">
    <property type="match status" value="1"/>
</dbReference>
<feature type="domain" description="HTH luxR-type" evidence="7">
    <location>
        <begin position="143"/>
        <end position="208"/>
    </location>
</feature>
<evidence type="ECO:0000313" key="9">
    <source>
        <dbReference type="EMBL" id="KMY30809.1"/>
    </source>
</evidence>